<protein>
    <recommendedName>
        <fullName evidence="1">SLH domain-containing protein</fullName>
    </recommendedName>
</protein>
<gene>
    <name evidence="2" type="ORF">SDC9_47557</name>
</gene>
<sequence>MKIKKVFAIFLIAAMVLSASTVTAAAFTDVSDSHPYKSAIDFCAEKKFVLGSGADTFMPDASLTRAQLAVIWCRILSIRDDNHNFTDITSLNQYYDGAVIMMRGLGVLNGTSATKFSPGDIVTREQLTLLTMRTFKLGVNDTNDYQQYSDYALISGWAHDGVSSCINADVLEGLYDGDSFQPQKAVTRAEICKLIYNLSQPAYTVTIDTLSGGTITASPTQSRPGTVITLTVTPDAGMRLKDGTLKYNDVVISGTTFIMPAEDVLVTAEFEAAPAATLDSIAVTTQPTKTSYSVGETLDLSGMVITASYSDGSTAQVTQYTTVPADGSTLDTAGTITVTVSYTEDDVTRTTTFDVQVSAI</sequence>
<feature type="domain" description="SLH" evidence="1">
    <location>
        <begin position="23"/>
        <end position="86"/>
    </location>
</feature>
<evidence type="ECO:0000259" key="1">
    <source>
        <dbReference type="PROSITE" id="PS51272"/>
    </source>
</evidence>
<name>A0A644WCP3_9ZZZZ</name>
<dbReference type="PANTHER" id="PTHR43308">
    <property type="entry name" value="OUTER MEMBRANE PROTEIN ALPHA-RELATED"/>
    <property type="match status" value="1"/>
</dbReference>
<evidence type="ECO:0000313" key="2">
    <source>
        <dbReference type="EMBL" id="MPM01317.1"/>
    </source>
</evidence>
<proteinExistence type="predicted"/>
<organism evidence="2">
    <name type="scientific">bioreactor metagenome</name>
    <dbReference type="NCBI Taxonomy" id="1076179"/>
    <lineage>
        <taxon>unclassified sequences</taxon>
        <taxon>metagenomes</taxon>
        <taxon>ecological metagenomes</taxon>
    </lineage>
</organism>
<dbReference type="Pfam" id="PF18998">
    <property type="entry name" value="Flg_new_2"/>
    <property type="match status" value="1"/>
</dbReference>
<dbReference type="EMBL" id="VSSQ01000788">
    <property type="protein sequence ID" value="MPM01317.1"/>
    <property type="molecule type" value="Genomic_DNA"/>
</dbReference>
<dbReference type="Pfam" id="PF07523">
    <property type="entry name" value="Big_3"/>
    <property type="match status" value="1"/>
</dbReference>
<dbReference type="InterPro" id="IPR044060">
    <property type="entry name" value="Bacterial_rp_domain"/>
</dbReference>
<dbReference type="PROSITE" id="PS51272">
    <property type="entry name" value="SLH"/>
    <property type="match status" value="2"/>
</dbReference>
<reference evidence="2" key="1">
    <citation type="submission" date="2019-08" db="EMBL/GenBank/DDBJ databases">
        <authorList>
            <person name="Kucharzyk K."/>
            <person name="Murdoch R.W."/>
            <person name="Higgins S."/>
            <person name="Loffler F."/>
        </authorList>
    </citation>
    <scope>NUCLEOTIDE SEQUENCE</scope>
</reference>
<dbReference type="PANTHER" id="PTHR43308:SF5">
    <property type="entry name" value="S-LAYER PROTEIN _ PEPTIDOGLYCAN ENDO-BETA-N-ACETYLGLUCOSAMINIDASE"/>
    <property type="match status" value="1"/>
</dbReference>
<feature type="domain" description="SLH" evidence="1">
    <location>
        <begin position="145"/>
        <end position="209"/>
    </location>
</feature>
<dbReference type="AlphaFoldDB" id="A0A644WCP3"/>
<dbReference type="Gene3D" id="2.60.40.3630">
    <property type="match status" value="1"/>
</dbReference>
<dbReference type="InterPro" id="IPR022038">
    <property type="entry name" value="Ig-like_bact"/>
</dbReference>
<dbReference type="InterPro" id="IPR051465">
    <property type="entry name" value="Cell_Envelope_Struct_Comp"/>
</dbReference>
<accession>A0A644WCP3</accession>
<dbReference type="Pfam" id="PF00395">
    <property type="entry name" value="SLH"/>
    <property type="match status" value="3"/>
</dbReference>
<dbReference type="InterPro" id="IPR001119">
    <property type="entry name" value="SLH_dom"/>
</dbReference>
<comment type="caution">
    <text evidence="2">The sequence shown here is derived from an EMBL/GenBank/DDBJ whole genome shotgun (WGS) entry which is preliminary data.</text>
</comment>